<keyword evidence="2" id="KW-1185">Reference proteome</keyword>
<organism evidence="1 2">
    <name type="scientific">Ruegeria spongiae</name>
    <dbReference type="NCBI Taxonomy" id="2942209"/>
    <lineage>
        <taxon>Bacteria</taxon>
        <taxon>Pseudomonadati</taxon>
        <taxon>Pseudomonadota</taxon>
        <taxon>Alphaproteobacteria</taxon>
        <taxon>Rhodobacterales</taxon>
        <taxon>Roseobacteraceae</taxon>
        <taxon>Ruegeria</taxon>
    </lineage>
</organism>
<name>A0ABT0Q4S6_9RHOB</name>
<protein>
    <recommendedName>
        <fullName evidence="3">DUF1330 domain-containing protein</fullName>
    </recommendedName>
</protein>
<dbReference type="Proteomes" id="UP001203880">
    <property type="component" value="Unassembled WGS sequence"/>
</dbReference>
<evidence type="ECO:0000313" key="1">
    <source>
        <dbReference type="EMBL" id="MCL6284858.1"/>
    </source>
</evidence>
<dbReference type="EMBL" id="JAMFMB010000019">
    <property type="protein sequence ID" value="MCL6284858.1"/>
    <property type="molecule type" value="Genomic_DNA"/>
</dbReference>
<proteinExistence type="predicted"/>
<reference evidence="1" key="1">
    <citation type="submission" date="2022-05" db="EMBL/GenBank/DDBJ databases">
        <authorList>
            <person name="Park J.-S."/>
        </authorList>
    </citation>
    <scope>NUCLEOTIDE SEQUENCE</scope>
    <source>
        <strain evidence="1">2012CJ41-6</strain>
    </source>
</reference>
<sequence length="95" mass="10292">MAYVTVSTWRYEEGQDEAALEKSARDNLTQLKAMGAVGGYLVRTSDSEGMVVVIYPDEGTWNRVRDMVTHMRANTDPAVGGRNIDVLSGAAVVAV</sequence>
<evidence type="ECO:0000313" key="2">
    <source>
        <dbReference type="Proteomes" id="UP001203880"/>
    </source>
</evidence>
<gene>
    <name evidence="1" type="ORF">M3P21_15095</name>
</gene>
<dbReference type="RefSeq" id="WP_249711118.1">
    <property type="nucleotide sequence ID" value="NZ_JAMFMB010000019.1"/>
</dbReference>
<evidence type="ECO:0008006" key="3">
    <source>
        <dbReference type="Google" id="ProtNLM"/>
    </source>
</evidence>
<accession>A0ABT0Q4S6</accession>
<comment type="caution">
    <text evidence="1">The sequence shown here is derived from an EMBL/GenBank/DDBJ whole genome shotgun (WGS) entry which is preliminary data.</text>
</comment>